<dbReference type="PANTHER" id="PTHR43433">
    <property type="entry name" value="HYDROLASE, ALPHA/BETA FOLD FAMILY PROTEIN"/>
    <property type="match status" value="1"/>
</dbReference>
<dbReference type="Gene3D" id="3.40.50.1820">
    <property type="entry name" value="alpha/beta hydrolase"/>
    <property type="match status" value="1"/>
</dbReference>
<evidence type="ECO:0000313" key="3">
    <source>
        <dbReference type="Proteomes" id="UP000605784"/>
    </source>
</evidence>
<sequence>MPTATNRGVSLHYETDGDGPTVVFVGDVGYGAWLWGWHYDALAGPYETVVWDLRGTGDSDAPAGPYDVPTLAADLEAVLADHGVGSAHLVGAGLGGMIALRYAHEYNRARTLTLYCTAASGDAVDADALRSLSLDAGDTASLDGAFSPALREADPALVERVTEWRRADDATGEAFAAQAAAATGFEAPPLYEVTQPTEVYYGVEDPVVPVEAAASLADDLPRGTGEAVEGRHCCYVEHATVLTDRLTAFLDEHTDHEV</sequence>
<protein>
    <recommendedName>
        <fullName evidence="1">AB hydrolase-1 domain-containing protein</fullName>
    </recommendedName>
</protein>
<dbReference type="RefSeq" id="WP_189000067.1">
    <property type="nucleotide sequence ID" value="NZ_BMOU01000005.1"/>
</dbReference>
<evidence type="ECO:0000259" key="1">
    <source>
        <dbReference type="Pfam" id="PF12697"/>
    </source>
</evidence>
<dbReference type="PRINTS" id="PR00111">
    <property type="entry name" value="ABHYDROLASE"/>
</dbReference>
<dbReference type="InterPro" id="IPR050471">
    <property type="entry name" value="AB_hydrolase"/>
</dbReference>
<reference evidence="2" key="1">
    <citation type="journal article" date="2014" name="Int. J. Syst. Evol. Microbiol.">
        <title>Complete genome sequence of Corynebacterium casei LMG S-19264T (=DSM 44701T), isolated from a smear-ripened cheese.</title>
        <authorList>
            <consortium name="US DOE Joint Genome Institute (JGI-PGF)"/>
            <person name="Walter F."/>
            <person name="Albersmeier A."/>
            <person name="Kalinowski J."/>
            <person name="Ruckert C."/>
        </authorList>
    </citation>
    <scope>NUCLEOTIDE SEQUENCE</scope>
    <source>
        <strain evidence="2">JCM 17820</strain>
    </source>
</reference>
<dbReference type="EMBL" id="BMOU01000005">
    <property type="protein sequence ID" value="GGN99559.1"/>
    <property type="molecule type" value="Genomic_DNA"/>
</dbReference>
<keyword evidence="3" id="KW-1185">Reference proteome</keyword>
<dbReference type="PANTHER" id="PTHR43433:SF5">
    <property type="entry name" value="AB HYDROLASE-1 DOMAIN-CONTAINING PROTEIN"/>
    <property type="match status" value="1"/>
</dbReference>
<dbReference type="Proteomes" id="UP000605784">
    <property type="component" value="Unassembled WGS sequence"/>
</dbReference>
<dbReference type="Pfam" id="PF12697">
    <property type="entry name" value="Abhydrolase_6"/>
    <property type="match status" value="1"/>
</dbReference>
<dbReference type="AlphaFoldDB" id="A0A830GQS1"/>
<dbReference type="InterPro" id="IPR029058">
    <property type="entry name" value="AB_hydrolase_fold"/>
</dbReference>
<gene>
    <name evidence="2" type="ORF">GCM10009030_31230</name>
</gene>
<name>A0A830GQS1_9EURY</name>
<reference evidence="2" key="2">
    <citation type="submission" date="2020-09" db="EMBL/GenBank/DDBJ databases">
        <authorList>
            <person name="Sun Q."/>
            <person name="Ohkuma M."/>
        </authorList>
    </citation>
    <scope>NUCLEOTIDE SEQUENCE</scope>
    <source>
        <strain evidence="2">JCM 17820</strain>
    </source>
</reference>
<dbReference type="SUPFAM" id="SSF53474">
    <property type="entry name" value="alpha/beta-Hydrolases"/>
    <property type="match status" value="1"/>
</dbReference>
<dbReference type="InterPro" id="IPR000073">
    <property type="entry name" value="AB_hydrolase_1"/>
</dbReference>
<organism evidence="2 3">
    <name type="scientific">Haloarcula pellucida</name>
    <dbReference type="NCBI Taxonomy" id="1427151"/>
    <lineage>
        <taxon>Archaea</taxon>
        <taxon>Methanobacteriati</taxon>
        <taxon>Methanobacteriota</taxon>
        <taxon>Stenosarchaea group</taxon>
        <taxon>Halobacteria</taxon>
        <taxon>Halobacteriales</taxon>
        <taxon>Haloarculaceae</taxon>
        <taxon>Haloarcula</taxon>
    </lineage>
</organism>
<proteinExistence type="predicted"/>
<comment type="caution">
    <text evidence="2">The sequence shown here is derived from an EMBL/GenBank/DDBJ whole genome shotgun (WGS) entry which is preliminary data.</text>
</comment>
<evidence type="ECO:0000313" key="2">
    <source>
        <dbReference type="EMBL" id="GGN99559.1"/>
    </source>
</evidence>
<feature type="domain" description="AB hydrolase-1" evidence="1">
    <location>
        <begin position="31"/>
        <end position="239"/>
    </location>
</feature>
<accession>A0A830GQS1</accession>